<accession>A0A8A4TXV1</accession>
<dbReference type="NCBIfam" id="TIGR00215">
    <property type="entry name" value="lpxB"/>
    <property type="match status" value="1"/>
</dbReference>
<dbReference type="GO" id="GO:0009245">
    <property type="term" value="P:lipid A biosynthetic process"/>
    <property type="evidence" value="ECO:0007669"/>
    <property type="project" value="UniProtKB-UniRule"/>
</dbReference>
<dbReference type="GO" id="GO:0008915">
    <property type="term" value="F:lipid-A-disaccharide synthase activity"/>
    <property type="evidence" value="ECO:0007669"/>
    <property type="project" value="UniProtKB-UniRule"/>
</dbReference>
<comment type="similarity">
    <text evidence="10">Belongs to the LpxB family.</text>
</comment>
<dbReference type="HAMAP" id="MF_00392">
    <property type="entry name" value="LpxB"/>
    <property type="match status" value="1"/>
</dbReference>
<dbReference type="Pfam" id="PF02684">
    <property type="entry name" value="LpxB"/>
    <property type="match status" value="1"/>
</dbReference>
<gene>
    <name evidence="10 12" type="primary">lpxB</name>
    <name evidence="12" type="ORF">J3U87_16520</name>
</gene>
<dbReference type="SUPFAM" id="SSF53756">
    <property type="entry name" value="UDP-Glycosyltransferase/glycogen phosphorylase"/>
    <property type="match status" value="1"/>
</dbReference>
<evidence type="ECO:0000256" key="6">
    <source>
        <dbReference type="ARBA" id="ARBA00022676"/>
    </source>
</evidence>
<dbReference type="UniPathway" id="UPA00973"/>
<dbReference type="EMBL" id="CP071793">
    <property type="protein sequence ID" value="QTD54051.1"/>
    <property type="molecule type" value="Genomic_DNA"/>
</dbReference>
<comment type="function">
    <text evidence="1 10">Condensation of UDP-2,3-diacylglucosamine and 2,3-diacylglucosamine-1-phosphate to form lipid A disaccharide, a precursor of lipid A, a phosphorylated glycolipid that anchors the lipopolysaccharide to the outer membrane of the cell.</text>
</comment>
<evidence type="ECO:0000256" key="10">
    <source>
        <dbReference type="HAMAP-Rule" id="MF_00392"/>
    </source>
</evidence>
<evidence type="ECO:0000256" key="5">
    <source>
        <dbReference type="ARBA" id="ARBA00022556"/>
    </source>
</evidence>
<dbReference type="KEGG" id="scor:J3U87_16520"/>
<dbReference type="PANTHER" id="PTHR30372">
    <property type="entry name" value="LIPID-A-DISACCHARIDE SYNTHASE"/>
    <property type="match status" value="1"/>
</dbReference>
<name>A0A8A4TXV1_SULCO</name>
<comment type="catalytic activity">
    <reaction evidence="9 10">
        <text>a lipid X + a UDP-2-N,3-O-bis[(3R)-3-hydroxyacyl]-alpha-D-glucosamine = a lipid A disaccharide + UDP + H(+)</text>
        <dbReference type="Rhea" id="RHEA:67828"/>
        <dbReference type="ChEBI" id="CHEBI:15378"/>
        <dbReference type="ChEBI" id="CHEBI:58223"/>
        <dbReference type="ChEBI" id="CHEBI:137748"/>
        <dbReference type="ChEBI" id="CHEBI:176338"/>
        <dbReference type="ChEBI" id="CHEBI:176343"/>
        <dbReference type="EC" id="2.4.1.182"/>
    </reaction>
</comment>
<keyword evidence="8 10" id="KW-0443">Lipid metabolism</keyword>
<keyword evidence="4 10" id="KW-0444">Lipid biosynthesis</keyword>
<evidence type="ECO:0000313" key="13">
    <source>
        <dbReference type="Proteomes" id="UP000663929"/>
    </source>
</evidence>
<evidence type="ECO:0000256" key="1">
    <source>
        <dbReference type="ARBA" id="ARBA00002056"/>
    </source>
</evidence>
<evidence type="ECO:0000313" key="12">
    <source>
        <dbReference type="EMBL" id="QTD54051.1"/>
    </source>
</evidence>
<dbReference type="EC" id="2.4.1.182" evidence="2 10"/>
<protein>
    <recommendedName>
        <fullName evidence="3 10">Lipid-A-disaccharide synthase</fullName>
        <ecNumber evidence="2 10">2.4.1.182</ecNumber>
    </recommendedName>
</protein>
<proteinExistence type="inferred from homology"/>
<keyword evidence="7 10" id="KW-0808">Transferase</keyword>
<comment type="pathway">
    <text evidence="10">Bacterial outer membrane biogenesis; LPS lipid A biosynthesis.</text>
</comment>
<dbReference type="AlphaFoldDB" id="A0A8A4TXV1"/>
<feature type="region of interest" description="Disordered" evidence="11">
    <location>
        <begin position="1"/>
        <end position="29"/>
    </location>
</feature>
<sequence>MNATTSQPSHMAGKPESSKEAQTQPAKPKKLFLVTTETSGDLLGGRLLRELKTMVPALDVRGVGGDLLQAEGMHQTYGVRDFNVMGLVEVLSQLRRLKGMFNHLVAELREWRPDVIVLVDAPDFNLRFAKAVAGLGIPIIYYVSPQVWAWRKGRAKKIARLVDHMLVLFEFEKAIYAELDLPTTWVGHPLVDELKTGGSREEFFASQGLDPQRPLVALAPGSRTREVTSLLPVMARAAAQRLDRYQFAIPIAPALDRTLVADLLGQVETELDRPLTSSIRLLPGLMRPLMRHADAAIVASGTATLETGLLHTPMIVGYRLKQLSYALASRLVKVEHVALVNIVLGKRVVPELIQDDFCPEAILTHLDALIEPGETRDRVLAEFDRLEHILGGGGAARRAATVVKDYLA</sequence>
<keyword evidence="13" id="KW-1185">Reference proteome</keyword>
<evidence type="ECO:0000256" key="9">
    <source>
        <dbReference type="ARBA" id="ARBA00048975"/>
    </source>
</evidence>
<organism evidence="12 13">
    <name type="scientific">Sulfidibacter corallicola</name>
    <dbReference type="NCBI Taxonomy" id="2818388"/>
    <lineage>
        <taxon>Bacteria</taxon>
        <taxon>Pseudomonadati</taxon>
        <taxon>Acidobacteriota</taxon>
        <taxon>Holophagae</taxon>
        <taxon>Acanthopleuribacterales</taxon>
        <taxon>Acanthopleuribacteraceae</taxon>
        <taxon>Sulfidibacter</taxon>
    </lineage>
</organism>
<evidence type="ECO:0000256" key="7">
    <source>
        <dbReference type="ARBA" id="ARBA00022679"/>
    </source>
</evidence>
<evidence type="ECO:0000256" key="3">
    <source>
        <dbReference type="ARBA" id="ARBA00020902"/>
    </source>
</evidence>
<evidence type="ECO:0000256" key="8">
    <source>
        <dbReference type="ARBA" id="ARBA00023098"/>
    </source>
</evidence>
<dbReference type="RefSeq" id="WP_237384151.1">
    <property type="nucleotide sequence ID" value="NZ_CP071793.1"/>
</dbReference>
<evidence type="ECO:0000256" key="2">
    <source>
        <dbReference type="ARBA" id="ARBA00012687"/>
    </source>
</evidence>
<keyword evidence="5 10" id="KW-0441">Lipid A biosynthesis</keyword>
<dbReference type="InterPro" id="IPR003835">
    <property type="entry name" value="Glyco_trans_19"/>
</dbReference>
<keyword evidence="6 10" id="KW-0328">Glycosyltransferase</keyword>
<dbReference type="Proteomes" id="UP000663929">
    <property type="component" value="Chromosome"/>
</dbReference>
<reference evidence="12" key="1">
    <citation type="submission" date="2021-03" db="EMBL/GenBank/DDBJ databases">
        <title>Acanthopleuribacteraceae sp. M133.</title>
        <authorList>
            <person name="Wang G."/>
        </authorList>
    </citation>
    <scope>NUCLEOTIDE SEQUENCE</scope>
    <source>
        <strain evidence="12">M133</strain>
    </source>
</reference>
<evidence type="ECO:0000256" key="11">
    <source>
        <dbReference type="SAM" id="MobiDB-lite"/>
    </source>
</evidence>
<dbReference type="GO" id="GO:0005543">
    <property type="term" value="F:phospholipid binding"/>
    <property type="evidence" value="ECO:0007669"/>
    <property type="project" value="TreeGrafter"/>
</dbReference>
<evidence type="ECO:0000256" key="4">
    <source>
        <dbReference type="ARBA" id="ARBA00022516"/>
    </source>
</evidence>
<dbReference type="GO" id="GO:0016020">
    <property type="term" value="C:membrane"/>
    <property type="evidence" value="ECO:0007669"/>
    <property type="project" value="GOC"/>
</dbReference>
<dbReference type="PANTHER" id="PTHR30372:SF4">
    <property type="entry name" value="LIPID-A-DISACCHARIDE SYNTHASE, MITOCHONDRIAL-RELATED"/>
    <property type="match status" value="1"/>
</dbReference>